<sequence>MKVLAINPGSTSTKLAIYENESSLLEETVRHDSKKVKSYDKVVDQFDFRKNIIEKTLKDKGFSLNDLDAVVGRGGLMKPIEGGVYKVNDKMLDDLSDKSLWGREHASNLGAFISKAIGDEYNIPSFIADPVTVDEMKDIARISGVPEIKRVSLFHALNIRKCIRETAEKLGKEKEDCNFVVMHMGGGISVVAVENGKCVDVNNALLGMGPFSPQRAGALPIGDLINMCYSGEYTKDELEYKLVKNSGLIGYTGTDNGSELEKRAGNGDKEAEEALKAMGYTIVKEAGAMAAAIKGEVDAVIYTGGLVYAEEILMPYIKEHLKYLGESIEYPGEKEMEALAEAGMMVLEGKEEPKEYI</sequence>
<dbReference type="InterPro" id="IPR000890">
    <property type="entry name" value="Aliphatic_acid_kin_short-chain"/>
</dbReference>
<dbReference type="PIRSF" id="PIRSF036458">
    <property type="entry name" value="Butyrate_kin"/>
    <property type="match status" value="1"/>
</dbReference>
<keyword evidence="12" id="KW-1185">Reference proteome</keyword>
<evidence type="ECO:0000256" key="9">
    <source>
        <dbReference type="HAMAP-Rule" id="MF_00542"/>
    </source>
</evidence>
<dbReference type="GO" id="GO:0005737">
    <property type="term" value="C:cytoplasm"/>
    <property type="evidence" value="ECO:0007669"/>
    <property type="project" value="UniProtKB-SubCell"/>
</dbReference>
<accession>A0A5D0MDX1</accession>
<comment type="catalytic activity">
    <reaction evidence="8 9">
        <text>butanoate + ATP = butanoyl phosphate + ADP</text>
        <dbReference type="Rhea" id="RHEA:13585"/>
        <dbReference type="ChEBI" id="CHEBI:17968"/>
        <dbReference type="ChEBI" id="CHEBI:30616"/>
        <dbReference type="ChEBI" id="CHEBI:58079"/>
        <dbReference type="ChEBI" id="CHEBI:456216"/>
        <dbReference type="EC" id="2.7.2.7"/>
    </reaction>
</comment>
<evidence type="ECO:0000256" key="4">
    <source>
        <dbReference type="ARBA" id="ARBA00022679"/>
    </source>
</evidence>
<keyword evidence="7 9" id="KW-0067">ATP-binding</keyword>
<keyword evidence="6 9" id="KW-0418">Kinase</keyword>
<name>A0A5D0MDX1_9BACT</name>
<keyword evidence="4 9" id="KW-0808">Transferase</keyword>
<evidence type="ECO:0000256" key="6">
    <source>
        <dbReference type="ARBA" id="ARBA00022777"/>
    </source>
</evidence>
<dbReference type="NCBIfam" id="TIGR02707">
    <property type="entry name" value="butyr_kinase"/>
    <property type="match status" value="1"/>
</dbReference>
<keyword evidence="3 9" id="KW-0963">Cytoplasm</keyword>
<dbReference type="InterPro" id="IPR043129">
    <property type="entry name" value="ATPase_NBD"/>
</dbReference>
<dbReference type="EC" id="2.7.2.7" evidence="9"/>
<dbReference type="PRINTS" id="PR00471">
    <property type="entry name" value="ACETATEKNASE"/>
</dbReference>
<dbReference type="AlphaFoldDB" id="A0A5D0MDX1"/>
<dbReference type="Proteomes" id="UP000324143">
    <property type="component" value="Unassembled WGS sequence"/>
</dbReference>
<reference evidence="11" key="1">
    <citation type="submission" date="2019-08" db="EMBL/GenBank/DDBJ databases">
        <title>Genomic characterization of a novel candidate phylum (ARYD3) from a high temperature, high salinity tertiary oil reservoir in north central Oklahoma, USA.</title>
        <authorList>
            <person name="Youssef N.H."/>
            <person name="Yadav A."/>
            <person name="Elshahed M.S."/>
        </authorList>
    </citation>
    <scope>NUCLEOTIDE SEQUENCE [LARGE SCALE GENOMIC DNA]</scope>
    <source>
        <strain evidence="11">ARYD3</strain>
    </source>
</reference>
<dbReference type="NCBIfam" id="NF002834">
    <property type="entry name" value="PRK03011.1-5"/>
    <property type="match status" value="1"/>
</dbReference>
<organism evidence="11 12">
    <name type="scientific">Candidatus Mcinerneyibacterium aminivorans</name>
    <dbReference type="NCBI Taxonomy" id="2703815"/>
    <lineage>
        <taxon>Bacteria</taxon>
        <taxon>Candidatus Macinerneyibacteriota</taxon>
        <taxon>Candidatus Mcinerneyibacteria</taxon>
        <taxon>Candidatus Mcinerneyibacteriales</taxon>
        <taxon>Candidatus Mcinerneyibacteriaceae</taxon>
        <taxon>Candidatus Mcinerneyibacterium</taxon>
    </lineage>
</organism>
<evidence type="ECO:0000313" key="11">
    <source>
        <dbReference type="EMBL" id="TYB31944.1"/>
    </source>
</evidence>
<comment type="subcellular location">
    <subcellularLocation>
        <location evidence="1 9">Cytoplasm</location>
    </subcellularLocation>
</comment>
<dbReference type="EMBL" id="VSIX01000016">
    <property type="protein sequence ID" value="TYB31944.1"/>
    <property type="molecule type" value="Genomic_DNA"/>
</dbReference>
<evidence type="ECO:0000256" key="1">
    <source>
        <dbReference type="ARBA" id="ARBA00004496"/>
    </source>
</evidence>
<evidence type="ECO:0000256" key="10">
    <source>
        <dbReference type="RuleBase" id="RU003835"/>
    </source>
</evidence>
<dbReference type="GO" id="GO:0047761">
    <property type="term" value="F:butyrate kinase activity"/>
    <property type="evidence" value="ECO:0007669"/>
    <property type="project" value="UniProtKB-UniRule"/>
</dbReference>
<keyword evidence="5 9" id="KW-0547">Nucleotide-binding</keyword>
<dbReference type="InterPro" id="IPR023865">
    <property type="entry name" value="Aliphatic_acid_kinase_CS"/>
</dbReference>
<dbReference type="PROSITE" id="PS01075">
    <property type="entry name" value="ACETATE_KINASE_1"/>
    <property type="match status" value="1"/>
</dbReference>
<evidence type="ECO:0000256" key="8">
    <source>
        <dbReference type="ARBA" id="ARBA00048596"/>
    </source>
</evidence>
<dbReference type="PANTHER" id="PTHR21060:SF3">
    <property type="entry name" value="BUTYRATE KINASE 2-RELATED"/>
    <property type="match status" value="1"/>
</dbReference>
<dbReference type="PANTHER" id="PTHR21060">
    <property type="entry name" value="ACETATE KINASE"/>
    <property type="match status" value="1"/>
</dbReference>
<dbReference type="PROSITE" id="PS01076">
    <property type="entry name" value="ACETATE_KINASE_2"/>
    <property type="match status" value="1"/>
</dbReference>
<dbReference type="InterPro" id="IPR011245">
    <property type="entry name" value="Butyrate_kin"/>
</dbReference>
<evidence type="ECO:0000256" key="7">
    <source>
        <dbReference type="ARBA" id="ARBA00022840"/>
    </source>
</evidence>
<dbReference type="CDD" id="cd24011">
    <property type="entry name" value="ASKHA_NBD_BK"/>
    <property type="match status" value="1"/>
</dbReference>
<dbReference type="HAMAP" id="MF_00542">
    <property type="entry name" value="Butyrate_kinase"/>
    <property type="match status" value="1"/>
</dbReference>
<evidence type="ECO:0000256" key="5">
    <source>
        <dbReference type="ARBA" id="ARBA00022741"/>
    </source>
</evidence>
<evidence type="ECO:0000256" key="3">
    <source>
        <dbReference type="ARBA" id="ARBA00022490"/>
    </source>
</evidence>
<dbReference type="Pfam" id="PF00871">
    <property type="entry name" value="Acetate_kinase"/>
    <property type="match status" value="1"/>
</dbReference>
<dbReference type="GO" id="GO:0006083">
    <property type="term" value="P:acetate metabolic process"/>
    <property type="evidence" value="ECO:0007669"/>
    <property type="project" value="TreeGrafter"/>
</dbReference>
<evidence type="ECO:0000256" key="2">
    <source>
        <dbReference type="ARBA" id="ARBA00008748"/>
    </source>
</evidence>
<protein>
    <recommendedName>
        <fullName evidence="9">Probable butyrate kinase</fullName>
        <shortName evidence="9">BK</shortName>
        <ecNumber evidence="9">2.7.2.7</ecNumber>
    </recommendedName>
    <alternativeName>
        <fullName evidence="9">Branched-chain carboxylic acid kinase</fullName>
    </alternativeName>
</protein>
<dbReference type="SUPFAM" id="SSF53067">
    <property type="entry name" value="Actin-like ATPase domain"/>
    <property type="match status" value="2"/>
</dbReference>
<comment type="similarity">
    <text evidence="2 9 10">Belongs to the acetokinase family.</text>
</comment>
<comment type="caution">
    <text evidence="11">The sequence shown here is derived from an EMBL/GenBank/DDBJ whole genome shotgun (WGS) entry which is preliminary data.</text>
</comment>
<dbReference type="Gene3D" id="3.30.420.40">
    <property type="match status" value="2"/>
</dbReference>
<dbReference type="GO" id="GO:0008776">
    <property type="term" value="F:acetate kinase activity"/>
    <property type="evidence" value="ECO:0007669"/>
    <property type="project" value="TreeGrafter"/>
</dbReference>
<evidence type="ECO:0000313" key="12">
    <source>
        <dbReference type="Proteomes" id="UP000324143"/>
    </source>
</evidence>
<gene>
    <name evidence="9 11" type="primary">buk</name>
    <name evidence="11" type="ORF">FXF47_01525</name>
</gene>
<dbReference type="GO" id="GO:0005524">
    <property type="term" value="F:ATP binding"/>
    <property type="evidence" value="ECO:0007669"/>
    <property type="project" value="UniProtKB-KW"/>
</dbReference>
<proteinExistence type="inferred from homology"/>